<reference evidence="1" key="1">
    <citation type="submission" date="2021-03" db="EMBL/GenBank/DDBJ databases">
        <title>Antimicrobial resistance genes in bacteria isolated from Japanese honey, and their potential for conferring macrolide and lincosamide resistance in the American foulbrood pathogen Paenibacillus larvae.</title>
        <authorList>
            <person name="Okamoto M."/>
            <person name="Kumagai M."/>
            <person name="Kanamori H."/>
            <person name="Takamatsu D."/>
        </authorList>
    </citation>
    <scope>NUCLEOTIDE SEQUENCE</scope>
    <source>
        <strain evidence="1">J41TS4</strain>
    </source>
</reference>
<comment type="caution">
    <text evidence="1">The sequence shown here is derived from an EMBL/GenBank/DDBJ whole genome shotgun (WGS) entry which is preliminary data.</text>
</comment>
<evidence type="ECO:0000313" key="2">
    <source>
        <dbReference type="Proteomes" id="UP000678895"/>
    </source>
</evidence>
<dbReference type="EMBL" id="BORS01000004">
    <property type="protein sequence ID" value="GIO41692.1"/>
    <property type="molecule type" value="Genomic_DNA"/>
</dbReference>
<organism evidence="1 2">
    <name type="scientific">Paenibacillus apis</name>
    <dbReference type="NCBI Taxonomy" id="1792174"/>
    <lineage>
        <taxon>Bacteria</taxon>
        <taxon>Bacillati</taxon>
        <taxon>Bacillota</taxon>
        <taxon>Bacilli</taxon>
        <taxon>Bacillales</taxon>
        <taxon>Paenibacillaceae</taxon>
        <taxon>Paenibacillus</taxon>
    </lineage>
</organism>
<protein>
    <submittedName>
        <fullName evidence="1">Uncharacterized protein</fullName>
    </submittedName>
</protein>
<keyword evidence="2" id="KW-1185">Reference proteome</keyword>
<name>A0A919Y3Y2_9BACL</name>
<gene>
    <name evidence="1" type="ORF">J41TS4_14500</name>
</gene>
<accession>A0A919Y3Y2</accession>
<dbReference type="InterPro" id="IPR046155">
    <property type="entry name" value="DUF6157"/>
</dbReference>
<proteinExistence type="predicted"/>
<dbReference type="RefSeq" id="WP_301626036.1">
    <property type="nucleotide sequence ID" value="NZ_BORS01000004.1"/>
</dbReference>
<sequence>MKDINYYSTFIAVADDCPVSAAEVPQAKGGVKTVPVIQYEMISRSPYVYTQADVLFEVHADLERESFFSRSQACLRASALGKRYGWGIHHNAEGKMALYAVESEEYRKLLQDRSIKQVKAMRSSRKS</sequence>
<dbReference type="Pfam" id="PF19654">
    <property type="entry name" value="DUF6157"/>
    <property type="match status" value="1"/>
</dbReference>
<dbReference type="Proteomes" id="UP000678895">
    <property type="component" value="Unassembled WGS sequence"/>
</dbReference>
<evidence type="ECO:0000313" key="1">
    <source>
        <dbReference type="EMBL" id="GIO41692.1"/>
    </source>
</evidence>
<dbReference type="AlphaFoldDB" id="A0A919Y3Y2"/>